<sequence length="291" mass="32993">MPLTDAPNRPTRSKRKRPIDQNVEIIDITSDDEEPLPVKQPKPKAGRKLRSSPEKRHEIVDITSEDNDVDTGLDSERHYVCSKLQTPGVRQCLEEENKRLQLKMTSLLIQKAEVQTQMARLREELQGAKSAANGMNLSKIDDHICCEICTLKMWRPFILPACGHTFCMSCLQDWFQTILTRHVREHPQWDISLPSGELPTSTALALQRYPRVYQDVVTVLIPYRSMPGPQYTCPRCRASVKTAPIEDYALKAIVAAVATETGEKPQESLVRRGKGKAKAQPAEHPWAKFFP</sequence>
<dbReference type="OrthoDB" id="3219336at2759"/>
<proteinExistence type="predicted"/>
<evidence type="ECO:0000259" key="7">
    <source>
        <dbReference type="PROSITE" id="PS50089"/>
    </source>
</evidence>
<evidence type="ECO:0000313" key="8">
    <source>
        <dbReference type="EMBL" id="KIY53079.1"/>
    </source>
</evidence>
<dbReference type="EMBL" id="KN881628">
    <property type="protein sequence ID" value="KIY53079.1"/>
    <property type="molecule type" value="Genomic_DNA"/>
</dbReference>
<feature type="region of interest" description="Disordered" evidence="6">
    <location>
        <begin position="264"/>
        <end position="291"/>
    </location>
</feature>
<keyword evidence="1" id="KW-0479">Metal-binding</keyword>
<dbReference type="PROSITE" id="PS50089">
    <property type="entry name" value="ZF_RING_2"/>
    <property type="match status" value="1"/>
</dbReference>
<keyword evidence="3" id="KW-0862">Zinc</keyword>
<keyword evidence="2 4" id="KW-0863">Zinc-finger</keyword>
<dbReference type="InterPro" id="IPR017907">
    <property type="entry name" value="Znf_RING_CS"/>
</dbReference>
<evidence type="ECO:0000313" key="9">
    <source>
        <dbReference type="Proteomes" id="UP000054144"/>
    </source>
</evidence>
<dbReference type="GO" id="GO:0008270">
    <property type="term" value="F:zinc ion binding"/>
    <property type="evidence" value="ECO:0007669"/>
    <property type="project" value="UniProtKB-KW"/>
</dbReference>
<keyword evidence="9" id="KW-1185">Reference proteome</keyword>
<gene>
    <name evidence="8" type="ORF">FISHEDRAFT_69220</name>
</gene>
<feature type="compositionally biased region" description="Basic residues" evidence="6">
    <location>
        <begin position="41"/>
        <end position="50"/>
    </location>
</feature>
<evidence type="ECO:0000256" key="1">
    <source>
        <dbReference type="ARBA" id="ARBA00022723"/>
    </source>
</evidence>
<evidence type="ECO:0000256" key="5">
    <source>
        <dbReference type="SAM" id="Coils"/>
    </source>
</evidence>
<dbReference type="Gene3D" id="3.30.40.10">
    <property type="entry name" value="Zinc/RING finger domain, C3HC4 (zinc finger)"/>
    <property type="match status" value="1"/>
</dbReference>
<organism evidence="8 9">
    <name type="scientific">Fistulina hepatica ATCC 64428</name>
    <dbReference type="NCBI Taxonomy" id="1128425"/>
    <lineage>
        <taxon>Eukaryota</taxon>
        <taxon>Fungi</taxon>
        <taxon>Dikarya</taxon>
        <taxon>Basidiomycota</taxon>
        <taxon>Agaricomycotina</taxon>
        <taxon>Agaricomycetes</taxon>
        <taxon>Agaricomycetidae</taxon>
        <taxon>Agaricales</taxon>
        <taxon>Fistulinaceae</taxon>
        <taxon>Fistulina</taxon>
    </lineage>
</organism>
<protein>
    <recommendedName>
        <fullName evidence="7">RING-type domain-containing protein</fullName>
    </recommendedName>
</protein>
<dbReference type="AlphaFoldDB" id="A0A0D7AMV1"/>
<dbReference type="InterPro" id="IPR018957">
    <property type="entry name" value="Znf_C3HC4_RING-type"/>
</dbReference>
<dbReference type="SUPFAM" id="SSF57850">
    <property type="entry name" value="RING/U-box"/>
    <property type="match status" value="1"/>
</dbReference>
<evidence type="ECO:0000256" key="6">
    <source>
        <dbReference type="SAM" id="MobiDB-lite"/>
    </source>
</evidence>
<evidence type="ECO:0000256" key="3">
    <source>
        <dbReference type="ARBA" id="ARBA00022833"/>
    </source>
</evidence>
<keyword evidence="5" id="KW-0175">Coiled coil</keyword>
<name>A0A0D7AMV1_9AGAR</name>
<dbReference type="Pfam" id="PF00097">
    <property type="entry name" value="zf-C3HC4"/>
    <property type="match status" value="1"/>
</dbReference>
<evidence type="ECO:0000256" key="4">
    <source>
        <dbReference type="PROSITE-ProRule" id="PRU00175"/>
    </source>
</evidence>
<reference evidence="8 9" key="1">
    <citation type="journal article" date="2015" name="Fungal Genet. Biol.">
        <title>Evolution of novel wood decay mechanisms in Agaricales revealed by the genome sequences of Fistulina hepatica and Cylindrobasidium torrendii.</title>
        <authorList>
            <person name="Floudas D."/>
            <person name="Held B.W."/>
            <person name="Riley R."/>
            <person name="Nagy L.G."/>
            <person name="Koehler G."/>
            <person name="Ransdell A.S."/>
            <person name="Younus H."/>
            <person name="Chow J."/>
            <person name="Chiniquy J."/>
            <person name="Lipzen A."/>
            <person name="Tritt A."/>
            <person name="Sun H."/>
            <person name="Haridas S."/>
            <person name="LaButti K."/>
            <person name="Ohm R.A."/>
            <person name="Kues U."/>
            <person name="Blanchette R.A."/>
            <person name="Grigoriev I.V."/>
            <person name="Minto R.E."/>
            <person name="Hibbett D.S."/>
        </authorList>
    </citation>
    <scope>NUCLEOTIDE SEQUENCE [LARGE SCALE GENOMIC DNA]</scope>
    <source>
        <strain evidence="8 9">ATCC 64428</strain>
    </source>
</reference>
<evidence type="ECO:0000256" key="2">
    <source>
        <dbReference type="ARBA" id="ARBA00022771"/>
    </source>
</evidence>
<dbReference type="PROSITE" id="PS00518">
    <property type="entry name" value="ZF_RING_1"/>
    <property type="match status" value="1"/>
</dbReference>
<feature type="coiled-coil region" evidence="5">
    <location>
        <begin position="90"/>
        <end position="131"/>
    </location>
</feature>
<feature type="domain" description="RING-type" evidence="7">
    <location>
        <begin position="146"/>
        <end position="237"/>
    </location>
</feature>
<accession>A0A0D7AMV1</accession>
<dbReference type="InterPro" id="IPR001841">
    <property type="entry name" value="Znf_RING"/>
</dbReference>
<dbReference type="SMART" id="SM00184">
    <property type="entry name" value="RING"/>
    <property type="match status" value="1"/>
</dbReference>
<dbReference type="InterPro" id="IPR013083">
    <property type="entry name" value="Znf_RING/FYVE/PHD"/>
</dbReference>
<feature type="region of interest" description="Disordered" evidence="6">
    <location>
        <begin position="1"/>
        <end position="55"/>
    </location>
</feature>
<dbReference type="Proteomes" id="UP000054144">
    <property type="component" value="Unassembled WGS sequence"/>
</dbReference>